<dbReference type="Proteomes" id="UP000799753">
    <property type="component" value="Unassembled WGS sequence"/>
</dbReference>
<name>A0A6A6SDV9_9PLEO</name>
<dbReference type="AlphaFoldDB" id="A0A6A6SDV9"/>
<feature type="region of interest" description="Disordered" evidence="1">
    <location>
        <begin position="54"/>
        <end position="73"/>
    </location>
</feature>
<evidence type="ECO:0000313" key="2">
    <source>
        <dbReference type="EMBL" id="KAF2644893.1"/>
    </source>
</evidence>
<keyword evidence="3" id="KW-1185">Reference proteome</keyword>
<dbReference type="EMBL" id="MU006778">
    <property type="protein sequence ID" value="KAF2644893.1"/>
    <property type="molecule type" value="Genomic_DNA"/>
</dbReference>
<organism evidence="2 3">
    <name type="scientific">Massarina eburnea CBS 473.64</name>
    <dbReference type="NCBI Taxonomy" id="1395130"/>
    <lineage>
        <taxon>Eukaryota</taxon>
        <taxon>Fungi</taxon>
        <taxon>Dikarya</taxon>
        <taxon>Ascomycota</taxon>
        <taxon>Pezizomycotina</taxon>
        <taxon>Dothideomycetes</taxon>
        <taxon>Pleosporomycetidae</taxon>
        <taxon>Pleosporales</taxon>
        <taxon>Massarineae</taxon>
        <taxon>Massarinaceae</taxon>
        <taxon>Massarina</taxon>
    </lineage>
</organism>
<evidence type="ECO:0000313" key="3">
    <source>
        <dbReference type="Proteomes" id="UP000799753"/>
    </source>
</evidence>
<gene>
    <name evidence="2" type="ORF">P280DRAFT_504385</name>
</gene>
<accession>A0A6A6SDV9</accession>
<reference evidence="2" key="1">
    <citation type="journal article" date="2020" name="Stud. Mycol.">
        <title>101 Dothideomycetes genomes: a test case for predicting lifestyles and emergence of pathogens.</title>
        <authorList>
            <person name="Haridas S."/>
            <person name="Albert R."/>
            <person name="Binder M."/>
            <person name="Bloem J."/>
            <person name="Labutti K."/>
            <person name="Salamov A."/>
            <person name="Andreopoulos B."/>
            <person name="Baker S."/>
            <person name="Barry K."/>
            <person name="Bills G."/>
            <person name="Bluhm B."/>
            <person name="Cannon C."/>
            <person name="Castanera R."/>
            <person name="Culley D."/>
            <person name="Daum C."/>
            <person name="Ezra D."/>
            <person name="Gonzalez J."/>
            <person name="Henrissat B."/>
            <person name="Kuo A."/>
            <person name="Liang C."/>
            <person name="Lipzen A."/>
            <person name="Lutzoni F."/>
            <person name="Magnuson J."/>
            <person name="Mondo S."/>
            <person name="Nolan M."/>
            <person name="Ohm R."/>
            <person name="Pangilinan J."/>
            <person name="Park H.-J."/>
            <person name="Ramirez L."/>
            <person name="Alfaro M."/>
            <person name="Sun H."/>
            <person name="Tritt A."/>
            <person name="Yoshinaga Y."/>
            <person name="Zwiers L.-H."/>
            <person name="Turgeon B."/>
            <person name="Goodwin S."/>
            <person name="Spatafora J."/>
            <person name="Crous P."/>
            <person name="Grigoriev I."/>
        </authorList>
    </citation>
    <scope>NUCLEOTIDE SEQUENCE</scope>
    <source>
        <strain evidence="2">CBS 473.64</strain>
    </source>
</reference>
<protein>
    <submittedName>
        <fullName evidence="2">Uncharacterized protein</fullName>
    </submittedName>
</protein>
<evidence type="ECO:0000256" key="1">
    <source>
        <dbReference type="SAM" id="MobiDB-lite"/>
    </source>
</evidence>
<proteinExistence type="predicted"/>
<feature type="region of interest" description="Disordered" evidence="1">
    <location>
        <begin position="1"/>
        <end position="47"/>
    </location>
</feature>
<sequence>MELDPRKRLTPASTSDGSAHERDTKRIRLDTSLTHGQPIGFPSSSNIAFSATPQLLNPFETPPSSARLPKKTPTVSLKLVIPKPESTDKEKQQLAARKGAATKWAKGGKLRRPMPDNKEIKAAYNLKLMRHYPAAPTAPDTTESAANPASIPAGEDNFIRPVIQKSERMTKLLKSFPKFEVPATTITHSQCMIDQNALEYNKKATQNENAQRQAWKSFSGQNPRLGVQVMVESALPLDEMNKESRGKSNTLPEWIKYKTSKFAQEEGAKVDKRKRKRWA</sequence>
<dbReference type="OrthoDB" id="3795156at2759"/>
<feature type="compositionally biased region" description="Basic and acidic residues" evidence="1">
    <location>
        <begin position="18"/>
        <end position="29"/>
    </location>
</feature>